<sequence length="144" mass="16982">MEGARKKAVIAYAAIQAVKKKRNRRQLWVHPINNNRLLQGEFYTLYEELKADHGKFFNYFRMSYPTFEELVARVTDDIKLQDTNMRPSIPPEEAVALSIRWEHKWKGMRVLYPCVPTVSGSDVLQRSQYFHSEFNLLFTVQCSH</sequence>
<reference evidence="1 2" key="1">
    <citation type="submission" date="2023-03" db="EMBL/GenBank/DDBJ databases">
        <title>High-quality genome of Scylla paramamosain provides insights in environmental adaptation.</title>
        <authorList>
            <person name="Zhang L."/>
        </authorList>
    </citation>
    <scope>NUCLEOTIDE SEQUENCE [LARGE SCALE GENOMIC DNA]</scope>
    <source>
        <strain evidence="1">LZ_2023a</strain>
        <tissue evidence="1">Muscle</tissue>
    </source>
</reference>
<name>A0AAW0U952_SCYPA</name>
<evidence type="ECO:0000313" key="1">
    <source>
        <dbReference type="EMBL" id="KAK8396613.1"/>
    </source>
</evidence>
<accession>A0AAW0U952</accession>
<proteinExistence type="predicted"/>
<organism evidence="1 2">
    <name type="scientific">Scylla paramamosain</name>
    <name type="common">Mud crab</name>
    <dbReference type="NCBI Taxonomy" id="85552"/>
    <lineage>
        <taxon>Eukaryota</taxon>
        <taxon>Metazoa</taxon>
        <taxon>Ecdysozoa</taxon>
        <taxon>Arthropoda</taxon>
        <taxon>Crustacea</taxon>
        <taxon>Multicrustacea</taxon>
        <taxon>Malacostraca</taxon>
        <taxon>Eumalacostraca</taxon>
        <taxon>Eucarida</taxon>
        <taxon>Decapoda</taxon>
        <taxon>Pleocyemata</taxon>
        <taxon>Brachyura</taxon>
        <taxon>Eubrachyura</taxon>
        <taxon>Portunoidea</taxon>
        <taxon>Portunidae</taxon>
        <taxon>Portuninae</taxon>
        <taxon>Scylla</taxon>
    </lineage>
</organism>
<comment type="caution">
    <text evidence="1">The sequence shown here is derived from an EMBL/GenBank/DDBJ whole genome shotgun (WGS) entry which is preliminary data.</text>
</comment>
<keyword evidence="2" id="KW-1185">Reference proteome</keyword>
<dbReference type="Proteomes" id="UP001487740">
    <property type="component" value="Unassembled WGS sequence"/>
</dbReference>
<protein>
    <submittedName>
        <fullName evidence="1">Uncharacterized protein</fullName>
    </submittedName>
</protein>
<dbReference type="EMBL" id="JARAKH010000015">
    <property type="protein sequence ID" value="KAK8396613.1"/>
    <property type="molecule type" value="Genomic_DNA"/>
</dbReference>
<evidence type="ECO:0000313" key="2">
    <source>
        <dbReference type="Proteomes" id="UP001487740"/>
    </source>
</evidence>
<dbReference type="AlphaFoldDB" id="A0AAW0U952"/>
<gene>
    <name evidence="1" type="ORF">O3P69_004950</name>
</gene>